<keyword evidence="5" id="KW-1185">Reference proteome</keyword>
<reference evidence="5" key="1">
    <citation type="journal article" date="2019" name="Int. J. Syst. Evol. Microbiol.">
        <title>The Global Catalogue of Microorganisms (GCM) 10K type strain sequencing project: providing services to taxonomists for standard genome sequencing and annotation.</title>
        <authorList>
            <consortium name="The Broad Institute Genomics Platform"/>
            <consortium name="The Broad Institute Genome Sequencing Center for Infectious Disease"/>
            <person name="Wu L."/>
            <person name="Ma J."/>
        </authorList>
    </citation>
    <scope>NUCLEOTIDE SEQUENCE [LARGE SCALE GENOMIC DNA]</scope>
    <source>
        <strain evidence="5">JCM 10696</strain>
    </source>
</reference>
<dbReference type="RefSeq" id="WP_344236584.1">
    <property type="nucleotide sequence ID" value="NZ_BAAAHH010000002.1"/>
</dbReference>
<dbReference type="PROSITE" id="PS50977">
    <property type="entry name" value="HTH_TETR_2"/>
    <property type="match status" value="1"/>
</dbReference>
<dbReference type="InterPro" id="IPR050109">
    <property type="entry name" value="HTH-type_TetR-like_transc_reg"/>
</dbReference>
<proteinExistence type="predicted"/>
<evidence type="ECO:0000256" key="1">
    <source>
        <dbReference type="ARBA" id="ARBA00023125"/>
    </source>
</evidence>
<dbReference type="Gene3D" id="1.10.357.10">
    <property type="entry name" value="Tetracycline Repressor, domain 2"/>
    <property type="match status" value="1"/>
</dbReference>
<comment type="caution">
    <text evidence="4">The sequence shown here is derived from an EMBL/GenBank/DDBJ whole genome shotgun (WGS) entry which is preliminary data.</text>
</comment>
<accession>A0ABP4AQL2</accession>
<dbReference type="InterPro" id="IPR009057">
    <property type="entry name" value="Homeodomain-like_sf"/>
</dbReference>
<dbReference type="PANTHER" id="PTHR30055">
    <property type="entry name" value="HTH-TYPE TRANSCRIPTIONAL REGULATOR RUTR"/>
    <property type="match status" value="1"/>
</dbReference>
<keyword evidence="1 2" id="KW-0238">DNA-binding</keyword>
<sequence>MTPRTDKRRAILEGALEVFARDGYTRAGIDVIAKEAGVSTRTIYNHFQDKAALFQTVISQSADQVAEAHTAVIDSYLRKVTDLEADLTELGMALTRRGATDHARHFALVRHIQADADHIPRPAVQAWQDAGPLRVRRHLADRLAALPGLRLDDPARAALHFTALISPDTAYGAPAPDEAYIRAGVRAFLYGYHREGSAG</sequence>
<dbReference type="Proteomes" id="UP001500665">
    <property type="component" value="Unassembled WGS sequence"/>
</dbReference>
<dbReference type="InterPro" id="IPR001647">
    <property type="entry name" value="HTH_TetR"/>
</dbReference>
<name>A0ABP4AQL2_9ACTN</name>
<feature type="DNA-binding region" description="H-T-H motif" evidence="2">
    <location>
        <begin position="28"/>
        <end position="47"/>
    </location>
</feature>
<gene>
    <name evidence="4" type="ORF">GCM10009550_06910</name>
</gene>
<evidence type="ECO:0000313" key="4">
    <source>
        <dbReference type="EMBL" id="GAA0938838.1"/>
    </source>
</evidence>
<dbReference type="PRINTS" id="PR00455">
    <property type="entry name" value="HTHTETR"/>
</dbReference>
<dbReference type="Pfam" id="PF14246">
    <property type="entry name" value="TetR_C_7"/>
    <property type="match status" value="1"/>
</dbReference>
<dbReference type="SUPFAM" id="SSF46689">
    <property type="entry name" value="Homeodomain-like"/>
    <property type="match status" value="1"/>
</dbReference>
<feature type="domain" description="HTH tetR-type" evidence="3">
    <location>
        <begin position="5"/>
        <end position="65"/>
    </location>
</feature>
<organism evidence="4 5">
    <name type="scientific">Actinocorallia libanotica</name>
    <dbReference type="NCBI Taxonomy" id="46162"/>
    <lineage>
        <taxon>Bacteria</taxon>
        <taxon>Bacillati</taxon>
        <taxon>Actinomycetota</taxon>
        <taxon>Actinomycetes</taxon>
        <taxon>Streptosporangiales</taxon>
        <taxon>Thermomonosporaceae</taxon>
        <taxon>Actinocorallia</taxon>
    </lineage>
</organism>
<dbReference type="EMBL" id="BAAAHH010000002">
    <property type="protein sequence ID" value="GAA0938838.1"/>
    <property type="molecule type" value="Genomic_DNA"/>
</dbReference>
<protein>
    <submittedName>
        <fullName evidence="4">TetR/AcrR family transcriptional regulator</fullName>
    </submittedName>
</protein>
<evidence type="ECO:0000256" key="2">
    <source>
        <dbReference type="PROSITE-ProRule" id="PRU00335"/>
    </source>
</evidence>
<evidence type="ECO:0000313" key="5">
    <source>
        <dbReference type="Proteomes" id="UP001500665"/>
    </source>
</evidence>
<dbReference type="InterPro" id="IPR039536">
    <property type="entry name" value="TetR_C_Proteobacteria"/>
</dbReference>
<dbReference type="Pfam" id="PF00440">
    <property type="entry name" value="TetR_N"/>
    <property type="match status" value="1"/>
</dbReference>
<dbReference type="PANTHER" id="PTHR30055:SF146">
    <property type="entry name" value="HTH-TYPE TRANSCRIPTIONAL DUAL REGULATOR CECR"/>
    <property type="match status" value="1"/>
</dbReference>
<evidence type="ECO:0000259" key="3">
    <source>
        <dbReference type="PROSITE" id="PS50977"/>
    </source>
</evidence>